<reference evidence="2" key="1">
    <citation type="submission" date="2014-09" db="EMBL/GenBank/DDBJ databases">
        <authorList>
            <person name="Magalhaes I.L.F."/>
            <person name="Oliveira U."/>
            <person name="Santos F.R."/>
            <person name="Vidigal T.H.D.A."/>
            <person name="Brescovit A.D."/>
            <person name="Santos A.J."/>
        </authorList>
    </citation>
    <scope>NUCLEOTIDE SEQUENCE</scope>
    <source>
        <tissue evidence="2">Shoot tissue taken approximately 20 cm above the soil surface</tissue>
    </source>
</reference>
<name>A0A0A9ACU7_ARUDO</name>
<proteinExistence type="predicted"/>
<sequence>MIWLCQDFHLSWMVLVNLYKLSTGLDQDIKLMYLDDVVPDEQQPQDGHTFLILFQKFGCVQCDRHPCNQFVNQGCTGSEIEHPSIY</sequence>
<dbReference type="AlphaFoldDB" id="A0A0A9ACU7"/>
<feature type="signal peptide" evidence="1">
    <location>
        <begin position="1"/>
        <end position="24"/>
    </location>
</feature>
<accession>A0A0A9ACU7</accession>
<protein>
    <submittedName>
        <fullName evidence="2">Uncharacterized protein</fullName>
    </submittedName>
</protein>
<keyword evidence="1" id="KW-0732">Signal</keyword>
<evidence type="ECO:0000313" key="2">
    <source>
        <dbReference type="EMBL" id="JAD49469.1"/>
    </source>
</evidence>
<evidence type="ECO:0000256" key="1">
    <source>
        <dbReference type="SAM" id="SignalP"/>
    </source>
</evidence>
<dbReference type="EMBL" id="GBRH01248426">
    <property type="protein sequence ID" value="JAD49469.1"/>
    <property type="molecule type" value="Transcribed_RNA"/>
</dbReference>
<reference evidence="2" key="2">
    <citation type="journal article" date="2015" name="Data Brief">
        <title>Shoot transcriptome of the giant reed, Arundo donax.</title>
        <authorList>
            <person name="Barrero R.A."/>
            <person name="Guerrero F.D."/>
            <person name="Moolhuijzen P."/>
            <person name="Goolsby J.A."/>
            <person name="Tidwell J."/>
            <person name="Bellgard S.E."/>
            <person name="Bellgard M.I."/>
        </authorList>
    </citation>
    <scope>NUCLEOTIDE SEQUENCE</scope>
    <source>
        <tissue evidence="2">Shoot tissue taken approximately 20 cm above the soil surface</tissue>
    </source>
</reference>
<feature type="chain" id="PRO_5002045390" evidence="1">
    <location>
        <begin position="25"/>
        <end position="86"/>
    </location>
</feature>
<organism evidence="2">
    <name type="scientific">Arundo donax</name>
    <name type="common">Giant reed</name>
    <name type="synonym">Donax arundinaceus</name>
    <dbReference type="NCBI Taxonomy" id="35708"/>
    <lineage>
        <taxon>Eukaryota</taxon>
        <taxon>Viridiplantae</taxon>
        <taxon>Streptophyta</taxon>
        <taxon>Embryophyta</taxon>
        <taxon>Tracheophyta</taxon>
        <taxon>Spermatophyta</taxon>
        <taxon>Magnoliopsida</taxon>
        <taxon>Liliopsida</taxon>
        <taxon>Poales</taxon>
        <taxon>Poaceae</taxon>
        <taxon>PACMAD clade</taxon>
        <taxon>Arundinoideae</taxon>
        <taxon>Arundineae</taxon>
        <taxon>Arundo</taxon>
    </lineage>
</organism>